<keyword evidence="3" id="KW-0732">Signal</keyword>
<dbReference type="Pfam" id="PF01464">
    <property type="entry name" value="SLT"/>
    <property type="match status" value="1"/>
</dbReference>
<evidence type="ECO:0000313" key="5">
    <source>
        <dbReference type="EMBL" id="MBJ6371891.1"/>
    </source>
</evidence>
<evidence type="ECO:0000259" key="4">
    <source>
        <dbReference type="Pfam" id="PF01464"/>
    </source>
</evidence>
<feature type="region of interest" description="Disordered" evidence="2">
    <location>
        <begin position="185"/>
        <end position="227"/>
    </location>
</feature>
<feature type="chain" id="PRO_5035173101" evidence="3">
    <location>
        <begin position="22"/>
        <end position="244"/>
    </location>
</feature>
<comment type="similarity">
    <text evidence="1">Belongs to the virb1 family.</text>
</comment>
<feature type="compositionally biased region" description="Basic and acidic residues" evidence="2">
    <location>
        <begin position="191"/>
        <end position="201"/>
    </location>
</feature>
<protein>
    <submittedName>
        <fullName evidence="5">Transglycosylase SLT domain-containing protein</fullName>
    </submittedName>
</protein>
<evidence type="ECO:0000256" key="3">
    <source>
        <dbReference type="SAM" id="SignalP"/>
    </source>
</evidence>
<dbReference type="AlphaFoldDB" id="A0A8J7LZR3"/>
<evidence type="ECO:0000256" key="1">
    <source>
        <dbReference type="ARBA" id="ARBA00009387"/>
    </source>
</evidence>
<dbReference type="SUPFAM" id="SSF53955">
    <property type="entry name" value="Lysozyme-like"/>
    <property type="match status" value="1"/>
</dbReference>
<gene>
    <name evidence="5" type="ORF">JF290_10175</name>
</gene>
<feature type="domain" description="Transglycosylase SLT" evidence="4">
    <location>
        <begin position="101"/>
        <end position="167"/>
    </location>
</feature>
<reference evidence="5" key="1">
    <citation type="submission" date="2020-12" db="EMBL/GenBank/DDBJ databases">
        <title>Sedimentitalea sp. nov., isolated from sand in Incheon.</title>
        <authorList>
            <person name="Kim W."/>
        </authorList>
    </citation>
    <scope>NUCLEOTIDE SEQUENCE</scope>
    <source>
        <strain evidence="5">CAU 1593</strain>
    </source>
</reference>
<dbReference type="Gene3D" id="1.10.530.10">
    <property type="match status" value="1"/>
</dbReference>
<comment type="caution">
    <text evidence="5">The sequence shown here is derived from an EMBL/GenBank/DDBJ whole genome shotgun (WGS) entry which is preliminary data.</text>
</comment>
<dbReference type="InterPro" id="IPR023346">
    <property type="entry name" value="Lysozyme-like_dom_sf"/>
</dbReference>
<accession>A0A8J7LZR3</accession>
<keyword evidence="6" id="KW-1185">Reference proteome</keyword>
<evidence type="ECO:0000313" key="6">
    <source>
        <dbReference type="Proteomes" id="UP000619079"/>
    </source>
</evidence>
<evidence type="ECO:0000256" key="2">
    <source>
        <dbReference type="SAM" id="MobiDB-lite"/>
    </source>
</evidence>
<proteinExistence type="inferred from homology"/>
<name>A0A8J7LZR3_9RHOB</name>
<dbReference type="EMBL" id="JAELVR010000006">
    <property type="protein sequence ID" value="MBJ6371891.1"/>
    <property type="molecule type" value="Genomic_DNA"/>
</dbReference>
<dbReference type="Proteomes" id="UP000619079">
    <property type="component" value="Unassembled WGS sequence"/>
</dbReference>
<feature type="signal peptide" evidence="3">
    <location>
        <begin position="1"/>
        <end position="21"/>
    </location>
</feature>
<sequence>MFPIFGRFLIGLIASVGPVFASPDTSNTANMCDLAASKAADDWNVPLDVLRAISRTETGRAIGGKLQPWPWTVNMEGHGEWFGAEDEARAYVFQHFKRGARSFDVGCFQINYKWHGAAFRSIDEMFDPILNANYAARFLRDLYQEFGDWTSAAGAFHSRTRTHAENYSARFEEIRNTMTAFDQTVGLDVRNPSDRPERQRSDPFSSSARAPLIRGGTGRMGSLVPSRKSGSASLQAIIAMNSSR</sequence>
<organism evidence="5 6">
    <name type="scientific">Sedimentitalea arenosa</name>
    <dbReference type="NCBI Taxonomy" id="2798803"/>
    <lineage>
        <taxon>Bacteria</taxon>
        <taxon>Pseudomonadati</taxon>
        <taxon>Pseudomonadota</taxon>
        <taxon>Alphaproteobacteria</taxon>
        <taxon>Rhodobacterales</taxon>
        <taxon>Paracoccaceae</taxon>
        <taxon>Sedimentitalea</taxon>
    </lineage>
</organism>
<dbReference type="InterPro" id="IPR008258">
    <property type="entry name" value="Transglycosylase_SLT_dom_1"/>
</dbReference>